<dbReference type="SUPFAM" id="SSF48452">
    <property type="entry name" value="TPR-like"/>
    <property type="match status" value="1"/>
</dbReference>
<feature type="repeat" description="PPR" evidence="2">
    <location>
        <begin position="121"/>
        <end position="155"/>
    </location>
</feature>
<dbReference type="InterPro" id="IPR032867">
    <property type="entry name" value="DYW_dom"/>
</dbReference>
<keyword evidence="1" id="KW-0677">Repeat</keyword>
<dbReference type="GO" id="GO:0009451">
    <property type="term" value="P:RNA modification"/>
    <property type="evidence" value="ECO:0007669"/>
    <property type="project" value="InterPro"/>
</dbReference>
<dbReference type="FunFam" id="1.25.40.10:FF:000031">
    <property type="entry name" value="Pentatricopeptide repeat-containing protein mitochondrial"/>
    <property type="match status" value="1"/>
</dbReference>
<accession>A0AAP0AX13</accession>
<dbReference type="PROSITE" id="PS51375">
    <property type="entry name" value="PPR"/>
    <property type="match status" value="3"/>
</dbReference>
<dbReference type="Pfam" id="PF01535">
    <property type="entry name" value="PPR"/>
    <property type="match status" value="7"/>
</dbReference>
<dbReference type="InterPro" id="IPR046848">
    <property type="entry name" value="E_motif"/>
</dbReference>
<dbReference type="InterPro" id="IPR046849">
    <property type="entry name" value="E2_motif"/>
</dbReference>
<protein>
    <submittedName>
        <fullName evidence="4">Pentatricopeptide repeat-containing protein</fullName>
    </submittedName>
</protein>
<dbReference type="Pfam" id="PF13812">
    <property type="entry name" value="PPR_3"/>
    <property type="match status" value="1"/>
</dbReference>
<dbReference type="PANTHER" id="PTHR47926">
    <property type="entry name" value="PENTATRICOPEPTIDE REPEAT-CONTAINING PROTEIN"/>
    <property type="match status" value="1"/>
</dbReference>
<feature type="repeat" description="PPR" evidence="2">
    <location>
        <begin position="359"/>
        <end position="393"/>
    </location>
</feature>
<name>A0AAP0AX13_9ASPA</name>
<dbReference type="EMBL" id="JBBWWQ010000019">
    <property type="protein sequence ID" value="KAK8918398.1"/>
    <property type="molecule type" value="Genomic_DNA"/>
</dbReference>
<evidence type="ECO:0000256" key="2">
    <source>
        <dbReference type="PROSITE-ProRule" id="PRU00708"/>
    </source>
</evidence>
<keyword evidence="5" id="KW-1185">Reference proteome</keyword>
<proteinExistence type="predicted"/>
<sequence>MRRLLLSGHLKFQRSSHLPLSLLRFFHVQSAISVQTDALSQFPCSSDQWSVGYPLDEFISILKNPAKTLSVHSYVSSLHCVALKAGFNENVEVGTGILNLYSKCSALDHVLKMFDELSQRNILTWTILLSACVLRGEHELGLSLFKCMLVDGVLPNCFTLATAFKCCAKNSSLRVGKSIHGWIFRNDIENDIILQNSIINFYAKHDAFVYARKVFELMPERDAVSWNSIIGVHIQLGDMTAAMDLFRASPSKAVSSWNTFINGQMENKFDQTALELLHLMVKIGPLFDQYTFSIALALSAKLALLDLGKQIHCKLLRLGFENDAFVKNSMINMYSKCGEVETSLIIFSDRVQSPNLSQLSPSFITLIAGYVHKGFIEEALALFSRMLNEGAPADAFTLTSIAAACADAGIFQQGRQIHACIEKLGHGVDVFLASAVIDMYAKCGSLDDGRKVFDGIECTNIVFWTSMIASYALYGEGREAIDVFQMMLENRIMPNKISFVGILSACSHAGLVEEGYKYFKMMQKDHGIVPTIEHFNCMVDLLGRQGLLDEAKNFICEHNLRHHSLVWKTLISACRVHGDFEAAIWASEKLVEIEPHEAGSYVLLSNIYATKREWAKVSRLWSVMKSKGVKKQPGRSWIQLRGKVHSFVAGDKSHPESYMIYSYLDKLIGRLKELGYLTRTDLVLHDLEEEQREVILQHHSEKLAVAYGIISTPCGSPLRIMKNLRVCGDCHEAIKYVTQATGREIVLRDAYRFHHFKHGICTCRDYW</sequence>
<dbReference type="InterPro" id="IPR046960">
    <property type="entry name" value="PPR_At4g14850-like_plant"/>
</dbReference>
<feature type="repeat" description="PPR" evidence="2">
    <location>
        <begin position="460"/>
        <end position="494"/>
    </location>
</feature>
<organism evidence="4 5">
    <name type="scientific">Platanthera zijinensis</name>
    <dbReference type="NCBI Taxonomy" id="2320716"/>
    <lineage>
        <taxon>Eukaryota</taxon>
        <taxon>Viridiplantae</taxon>
        <taxon>Streptophyta</taxon>
        <taxon>Embryophyta</taxon>
        <taxon>Tracheophyta</taxon>
        <taxon>Spermatophyta</taxon>
        <taxon>Magnoliopsida</taxon>
        <taxon>Liliopsida</taxon>
        <taxon>Asparagales</taxon>
        <taxon>Orchidaceae</taxon>
        <taxon>Orchidoideae</taxon>
        <taxon>Orchideae</taxon>
        <taxon>Orchidinae</taxon>
        <taxon>Platanthera</taxon>
    </lineage>
</organism>
<reference evidence="4 5" key="1">
    <citation type="journal article" date="2022" name="Nat. Plants">
        <title>Genomes of leafy and leafless Platanthera orchids illuminate the evolution of mycoheterotrophy.</title>
        <authorList>
            <person name="Li M.H."/>
            <person name="Liu K.W."/>
            <person name="Li Z."/>
            <person name="Lu H.C."/>
            <person name="Ye Q.L."/>
            <person name="Zhang D."/>
            <person name="Wang J.Y."/>
            <person name="Li Y.F."/>
            <person name="Zhong Z.M."/>
            <person name="Liu X."/>
            <person name="Yu X."/>
            <person name="Liu D.K."/>
            <person name="Tu X.D."/>
            <person name="Liu B."/>
            <person name="Hao Y."/>
            <person name="Liao X.Y."/>
            <person name="Jiang Y.T."/>
            <person name="Sun W.H."/>
            <person name="Chen J."/>
            <person name="Chen Y.Q."/>
            <person name="Ai Y."/>
            <person name="Zhai J.W."/>
            <person name="Wu S.S."/>
            <person name="Zhou Z."/>
            <person name="Hsiao Y.Y."/>
            <person name="Wu W.L."/>
            <person name="Chen Y.Y."/>
            <person name="Lin Y.F."/>
            <person name="Hsu J.L."/>
            <person name="Li C.Y."/>
            <person name="Wang Z.W."/>
            <person name="Zhao X."/>
            <person name="Zhong W.Y."/>
            <person name="Ma X.K."/>
            <person name="Ma L."/>
            <person name="Huang J."/>
            <person name="Chen G.Z."/>
            <person name="Huang M.Z."/>
            <person name="Huang L."/>
            <person name="Peng D.H."/>
            <person name="Luo Y.B."/>
            <person name="Zou S.Q."/>
            <person name="Chen S.P."/>
            <person name="Lan S."/>
            <person name="Tsai W.C."/>
            <person name="Van de Peer Y."/>
            <person name="Liu Z.J."/>
        </authorList>
    </citation>
    <scope>NUCLEOTIDE SEQUENCE [LARGE SCALE GENOMIC DNA]</scope>
    <source>
        <strain evidence="4">Lor287</strain>
    </source>
</reference>
<dbReference type="InterPro" id="IPR002885">
    <property type="entry name" value="PPR_rpt"/>
</dbReference>
<dbReference type="AlphaFoldDB" id="A0AAP0AX13"/>
<evidence type="ECO:0000313" key="5">
    <source>
        <dbReference type="Proteomes" id="UP001418222"/>
    </source>
</evidence>
<dbReference type="Pfam" id="PF20430">
    <property type="entry name" value="Eplus_motif"/>
    <property type="match status" value="1"/>
</dbReference>
<evidence type="ECO:0000259" key="3">
    <source>
        <dbReference type="Pfam" id="PF14432"/>
    </source>
</evidence>
<dbReference type="FunFam" id="1.25.40.10:FF:000366">
    <property type="entry name" value="Pentatricopeptide (PPR) repeat-containing protein"/>
    <property type="match status" value="1"/>
</dbReference>
<evidence type="ECO:0000313" key="4">
    <source>
        <dbReference type="EMBL" id="KAK8918398.1"/>
    </source>
</evidence>
<dbReference type="InterPro" id="IPR011990">
    <property type="entry name" value="TPR-like_helical_dom_sf"/>
</dbReference>
<dbReference type="GO" id="GO:0008270">
    <property type="term" value="F:zinc ion binding"/>
    <property type="evidence" value="ECO:0007669"/>
    <property type="project" value="InterPro"/>
</dbReference>
<dbReference type="Gene3D" id="1.25.40.10">
    <property type="entry name" value="Tetratricopeptide repeat domain"/>
    <property type="match status" value="5"/>
</dbReference>
<gene>
    <name evidence="4" type="primary">PCMP-H42</name>
    <name evidence="4" type="ORF">KSP39_PZI020985</name>
</gene>
<dbReference type="Pfam" id="PF14432">
    <property type="entry name" value="DYW_deaminase"/>
    <property type="match status" value="1"/>
</dbReference>
<dbReference type="PANTHER" id="PTHR47926:SF494">
    <property type="entry name" value="DYW DOMAIN-CONTAINING PROTEIN"/>
    <property type="match status" value="1"/>
</dbReference>
<dbReference type="Proteomes" id="UP001418222">
    <property type="component" value="Unassembled WGS sequence"/>
</dbReference>
<comment type="caution">
    <text evidence="4">The sequence shown here is derived from an EMBL/GenBank/DDBJ whole genome shotgun (WGS) entry which is preliminary data.</text>
</comment>
<dbReference type="NCBIfam" id="TIGR00756">
    <property type="entry name" value="PPR"/>
    <property type="match status" value="4"/>
</dbReference>
<dbReference type="Pfam" id="PF20431">
    <property type="entry name" value="E_motif"/>
    <property type="match status" value="1"/>
</dbReference>
<dbReference type="GO" id="GO:0003723">
    <property type="term" value="F:RNA binding"/>
    <property type="evidence" value="ECO:0007669"/>
    <property type="project" value="InterPro"/>
</dbReference>
<evidence type="ECO:0000256" key="1">
    <source>
        <dbReference type="ARBA" id="ARBA00022737"/>
    </source>
</evidence>
<feature type="domain" description="DYW" evidence="3">
    <location>
        <begin position="675"/>
        <end position="767"/>
    </location>
</feature>